<evidence type="ECO:0000313" key="1">
    <source>
        <dbReference type="EMBL" id="VEN51580.1"/>
    </source>
</evidence>
<evidence type="ECO:0000313" key="2">
    <source>
        <dbReference type="Proteomes" id="UP000410492"/>
    </source>
</evidence>
<gene>
    <name evidence="1" type="ORF">CALMAC_LOCUS11986</name>
</gene>
<reference evidence="1 2" key="1">
    <citation type="submission" date="2019-01" db="EMBL/GenBank/DDBJ databases">
        <authorList>
            <person name="Sayadi A."/>
        </authorList>
    </citation>
    <scope>NUCLEOTIDE SEQUENCE [LARGE SCALE GENOMIC DNA]</scope>
</reference>
<dbReference type="AlphaFoldDB" id="A0A653CUH8"/>
<organism evidence="1 2">
    <name type="scientific">Callosobruchus maculatus</name>
    <name type="common">Southern cowpea weevil</name>
    <name type="synonym">Pulse bruchid</name>
    <dbReference type="NCBI Taxonomy" id="64391"/>
    <lineage>
        <taxon>Eukaryota</taxon>
        <taxon>Metazoa</taxon>
        <taxon>Ecdysozoa</taxon>
        <taxon>Arthropoda</taxon>
        <taxon>Hexapoda</taxon>
        <taxon>Insecta</taxon>
        <taxon>Pterygota</taxon>
        <taxon>Neoptera</taxon>
        <taxon>Endopterygota</taxon>
        <taxon>Coleoptera</taxon>
        <taxon>Polyphaga</taxon>
        <taxon>Cucujiformia</taxon>
        <taxon>Chrysomeloidea</taxon>
        <taxon>Chrysomelidae</taxon>
        <taxon>Bruchinae</taxon>
        <taxon>Bruchini</taxon>
        <taxon>Callosobruchus</taxon>
    </lineage>
</organism>
<dbReference type="EMBL" id="CAACVG010008942">
    <property type="protein sequence ID" value="VEN51580.1"/>
    <property type="molecule type" value="Genomic_DNA"/>
</dbReference>
<name>A0A653CUH8_CALMS</name>
<protein>
    <submittedName>
        <fullName evidence="1">Uncharacterized protein</fullName>
    </submittedName>
</protein>
<sequence length="63" mass="6788">RPPSVAIRSRTAVTIATDCRSGPSKNEAASGTVSFNFSSWRKGGLCQKDIGIRDRFGFSVKIV</sequence>
<feature type="non-terminal residue" evidence="1">
    <location>
        <position position="1"/>
    </location>
</feature>
<dbReference type="OrthoDB" id="10522193at2759"/>
<dbReference type="Proteomes" id="UP000410492">
    <property type="component" value="Unassembled WGS sequence"/>
</dbReference>
<proteinExistence type="predicted"/>
<accession>A0A653CUH8</accession>
<keyword evidence="2" id="KW-1185">Reference proteome</keyword>